<name>A0A1N6HMA6_9RHOB</name>
<proteinExistence type="inferred from homology"/>
<dbReference type="EMBL" id="FSRL01000001">
    <property type="protein sequence ID" value="SIO20988.1"/>
    <property type="molecule type" value="Genomic_DNA"/>
</dbReference>
<evidence type="ECO:0000313" key="5">
    <source>
        <dbReference type="Proteomes" id="UP000184932"/>
    </source>
</evidence>
<evidence type="ECO:0000256" key="2">
    <source>
        <dbReference type="ARBA" id="ARBA00023169"/>
    </source>
</evidence>
<reference evidence="5" key="1">
    <citation type="submission" date="2016-11" db="EMBL/GenBank/DDBJ databases">
        <authorList>
            <person name="Varghese N."/>
            <person name="Submissions S."/>
        </authorList>
    </citation>
    <scope>NUCLEOTIDE SEQUENCE [LARGE SCALE GENOMIC DNA]</scope>
    <source>
        <strain evidence="5">DSM 29440</strain>
    </source>
</reference>
<keyword evidence="2" id="KW-0270">Exopolysaccharide synthesis</keyword>
<feature type="domain" description="Bacterial sugar transferase" evidence="3">
    <location>
        <begin position="4"/>
        <end position="198"/>
    </location>
</feature>
<dbReference type="PANTHER" id="PTHR30576:SF0">
    <property type="entry name" value="UNDECAPRENYL-PHOSPHATE N-ACETYLGALACTOSAMINYL 1-PHOSPHATE TRANSFERASE-RELATED"/>
    <property type="match status" value="1"/>
</dbReference>
<comment type="similarity">
    <text evidence="1">Belongs to the bacterial sugar transferase family.</text>
</comment>
<gene>
    <name evidence="4" type="ORF">SAMN05444002_3519</name>
</gene>
<sequence length="216" mass="24230">MTAKRAFDIALALALLVPGLPIMAVLWGLVALRDGRPAIYVSQRMKAPGAGFDLYKFRTMRLAGPERGVSGGDKAGRITALGRRLRRMRLDELPQLVNVLRGDMSFVGPRPPARQYVEQFPALYAEVLRSRPGITGLATILYHSHEEMLLKPCRTAEETHAVYVRRCIPRKAALDRLYTRRQSLGLDLYILYLTLGKLMPLPGARLRRLRAKAARV</sequence>
<evidence type="ECO:0000313" key="4">
    <source>
        <dbReference type="EMBL" id="SIO20988.1"/>
    </source>
</evidence>
<accession>A0A1N6HMA6</accession>
<dbReference type="Proteomes" id="UP000184932">
    <property type="component" value="Unassembled WGS sequence"/>
</dbReference>
<dbReference type="RefSeq" id="WP_074257417.1">
    <property type="nucleotide sequence ID" value="NZ_FSRL01000001.1"/>
</dbReference>
<evidence type="ECO:0000259" key="3">
    <source>
        <dbReference type="Pfam" id="PF02397"/>
    </source>
</evidence>
<dbReference type="GO" id="GO:0000271">
    <property type="term" value="P:polysaccharide biosynthetic process"/>
    <property type="evidence" value="ECO:0007669"/>
    <property type="project" value="UniProtKB-KW"/>
</dbReference>
<organism evidence="4 5">
    <name type="scientific">Vannielia litorea</name>
    <dbReference type="NCBI Taxonomy" id="1217970"/>
    <lineage>
        <taxon>Bacteria</taxon>
        <taxon>Pseudomonadati</taxon>
        <taxon>Pseudomonadota</taxon>
        <taxon>Alphaproteobacteria</taxon>
        <taxon>Rhodobacterales</taxon>
        <taxon>Paracoccaceae</taxon>
        <taxon>Vannielia</taxon>
    </lineage>
</organism>
<dbReference type="Pfam" id="PF02397">
    <property type="entry name" value="Bac_transf"/>
    <property type="match status" value="1"/>
</dbReference>
<protein>
    <submittedName>
        <fullName evidence="4">Sugar transferase involved in LPS biosynthesis (Colanic, teichoic acid)</fullName>
    </submittedName>
</protein>
<dbReference type="STRING" id="1217970.SAMN05444002_3519"/>
<dbReference type="PANTHER" id="PTHR30576">
    <property type="entry name" value="COLANIC BIOSYNTHESIS UDP-GLUCOSE LIPID CARRIER TRANSFERASE"/>
    <property type="match status" value="1"/>
</dbReference>
<keyword evidence="5" id="KW-1185">Reference proteome</keyword>
<keyword evidence="4" id="KW-0808">Transferase</keyword>
<evidence type="ECO:0000256" key="1">
    <source>
        <dbReference type="ARBA" id="ARBA00006464"/>
    </source>
</evidence>
<dbReference type="AlphaFoldDB" id="A0A1N6HMA6"/>
<dbReference type="GO" id="GO:0016780">
    <property type="term" value="F:phosphotransferase activity, for other substituted phosphate groups"/>
    <property type="evidence" value="ECO:0007669"/>
    <property type="project" value="TreeGrafter"/>
</dbReference>
<dbReference type="InterPro" id="IPR003362">
    <property type="entry name" value="Bact_transf"/>
</dbReference>